<dbReference type="AlphaFoldDB" id="A0A5D0NWW3"/>
<comment type="caution">
    <text evidence="1">The sequence shown here is derived from an EMBL/GenBank/DDBJ whole genome shotgun (WGS) entry which is preliminary data.</text>
</comment>
<name>A0A5D0NWW3_9ACTN</name>
<accession>A0A5D0NWW3</accession>
<reference evidence="1 2" key="1">
    <citation type="submission" date="2019-08" db="EMBL/GenBank/DDBJ databases">
        <title>Actinomadura sp. nov. CYP1-5 isolated from mountain soil.</title>
        <authorList>
            <person name="Songsumanus A."/>
            <person name="Kuncharoen N."/>
            <person name="Kudo T."/>
            <person name="Yuki M."/>
            <person name="Igarashi Y."/>
            <person name="Tanasupawat S."/>
        </authorList>
    </citation>
    <scope>NUCLEOTIDE SEQUENCE [LARGE SCALE GENOMIC DNA]</scope>
    <source>
        <strain evidence="1 2">JCM 14158</strain>
    </source>
</reference>
<keyword evidence="2" id="KW-1185">Reference proteome</keyword>
<evidence type="ECO:0000313" key="1">
    <source>
        <dbReference type="EMBL" id="TYB49130.1"/>
    </source>
</evidence>
<gene>
    <name evidence="1" type="ORF">FXF69_08355</name>
</gene>
<sequence>MRLETVPAPGTRTLGRDSCGAHLAEIVHEMALWARERRRRPAMVVVYATTDVRRPNGPGPFDRVALGTIPI</sequence>
<organism evidence="1 2">
    <name type="scientific">Actinomadura chibensis</name>
    <dbReference type="NCBI Taxonomy" id="392828"/>
    <lineage>
        <taxon>Bacteria</taxon>
        <taxon>Bacillati</taxon>
        <taxon>Actinomycetota</taxon>
        <taxon>Actinomycetes</taxon>
        <taxon>Streptosporangiales</taxon>
        <taxon>Thermomonosporaceae</taxon>
        <taxon>Actinomadura</taxon>
    </lineage>
</organism>
<proteinExistence type="predicted"/>
<protein>
    <submittedName>
        <fullName evidence="1">Uncharacterized protein</fullName>
    </submittedName>
</protein>
<dbReference type="RefSeq" id="WP_148344152.1">
    <property type="nucleotide sequence ID" value="NZ_VSFG01000001.1"/>
</dbReference>
<dbReference type="EMBL" id="VSFG01000001">
    <property type="protein sequence ID" value="TYB49130.1"/>
    <property type="molecule type" value="Genomic_DNA"/>
</dbReference>
<evidence type="ECO:0000313" key="2">
    <source>
        <dbReference type="Proteomes" id="UP000323380"/>
    </source>
</evidence>
<dbReference type="Proteomes" id="UP000323380">
    <property type="component" value="Unassembled WGS sequence"/>
</dbReference>